<reference evidence="2 3" key="1">
    <citation type="submission" date="2019-07" db="EMBL/GenBank/DDBJ databases">
        <title>Description of 53C-WASEF.</title>
        <authorList>
            <person name="Pitt A."/>
            <person name="Hahn M.W."/>
        </authorList>
    </citation>
    <scope>NUCLEOTIDE SEQUENCE [LARGE SCALE GENOMIC DNA]</scope>
    <source>
        <strain evidence="2 3">53C-WASEF</strain>
    </source>
</reference>
<evidence type="ECO:0000259" key="1">
    <source>
        <dbReference type="PROSITE" id="PS50112"/>
    </source>
</evidence>
<evidence type="ECO:0000313" key="3">
    <source>
        <dbReference type="Proteomes" id="UP000315648"/>
    </source>
</evidence>
<dbReference type="SUPFAM" id="SSF55785">
    <property type="entry name" value="PYP-like sensor domain (PAS domain)"/>
    <property type="match status" value="1"/>
</dbReference>
<keyword evidence="3" id="KW-1185">Reference proteome</keyword>
<dbReference type="PROSITE" id="PS50112">
    <property type="entry name" value="PAS"/>
    <property type="match status" value="1"/>
</dbReference>
<comment type="caution">
    <text evidence="2">The sequence shown here is derived from an EMBL/GenBank/DDBJ whole genome shotgun (WGS) entry which is preliminary data.</text>
</comment>
<dbReference type="OrthoDB" id="9776408at2"/>
<evidence type="ECO:0000313" key="2">
    <source>
        <dbReference type="EMBL" id="TSJ78931.1"/>
    </source>
</evidence>
<dbReference type="AlphaFoldDB" id="A0A556QQM9"/>
<dbReference type="NCBIfam" id="TIGR00229">
    <property type="entry name" value="sensory_box"/>
    <property type="match status" value="1"/>
</dbReference>
<sequence>MLTIDTSDLAIYVKNTHCSLLLSILDEVRDFVFIKDTDSRFLYNNRAHLANLGRKQKEVVGKNDFDLFPRELAEAFFADETRLFDTRIPVIKMQESQNANGERFFSSAIKQIVANSRGETLGLVGIVRRIAMQDESAMEDTRNHLLETIRREPGVTHSQLHAFEASLPALLARR</sequence>
<dbReference type="Pfam" id="PF08448">
    <property type="entry name" value="PAS_4"/>
    <property type="match status" value="1"/>
</dbReference>
<name>A0A556QQM9_9BACT</name>
<dbReference type="InterPro" id="IPR013656">
    <property type="entry name" value="PAS_4"/>
</dbReference>
<dbReference type="CDD" id="cd00130">
    <property type="entry name" value="PAS"/>
    <property type="match status" value="1"/>
</dbReference>
<organism evidence="2 3">
    <name type="scientific">Rariglobus hedericola</name>
    <dbReference type="NCBI Taxonomy" id="2597822"/>
    <lineage>
        <taxon>Bacteria</taxon>
        <taxon>Pseudomonadati</taxon>
        <taxon>Verrucomicrobiota</taxon>
        <taxon>Opitutia</taxon>
        <taxon>Opitutales</taxon>
        <taxon>Opitutaceae</taxon>
        <taxon>Rariglobus</taxon>
    </lineage>
</organism>
<dbReference type="SMART" id="SM00091">
    <property type="entry name" value="PAS"/>
    <property type="match status" value="1"/>
</dbReference>
<accession>A0A556QQM9</accession>
<proteinExistence type="predicted"/>
<dbReference type="InterPro" id="IPR035965">
    <property type="entry name" value="PAS-like_dom_sf"/>
</dbReference>
<dbReference type="Gene3D" id="3.30.450.20">
    <property type="entry name" value="PAS domain"/>
    <property type="match status" value="1"/>
</dbReference>
<gene>
    <name evidence="2" type="ORF">FPL22_06405</name>
</gene>
<protein>
    <submittedName>
        <fullName evidence="2">PAS domain S-box protein</fullName>
    </submittedName>
</protein>
<dbReference type="InterPro" id="IPR000014">
    <property type="entry name" value="PAS"/>
</dbReference>
<dbReference type="RefSeq" id="WP_144229272.1">
    <property type="nucleotide sequence ID" value="NZ_CBCRVV010000019.1"/>
</dbReference>
<feature type="domain" description="PAS" evidence="1">
    <location>
        <begin position="17"/>
        <end position="71"/>
    </location>
</feature>
<dbReference type="EMBL" id="VMBG01000001">
    <property type="protein sequence ID" value="TSJ78931.1"/>
    <property type="molecule type" value="Genomic_DNA"/>
</dbReference>
<dbReference type="Proteomes" id="UP000315648">
    <property type="component" value="Unassembled WGS sequence"/>
</dbReference>